<dbReference type="InterPro" id="IPR019956">
    <property type="entry name" value="Ubiquitin_dom"/>
</dbReference>
<comment type="catalytic activity">
    <reaction evidence="1">
        <text>S-ubiquitinyl-[E2 ubiquitin-conjugating enzyme]-L-cysteine + [acceptor protein]-L-lysine = [E2 ubiquitin-conjugating enzyme]-L-cysteine + N(6)-ubiquitinyl-[acceptor protein]-L-lysine.</text>
        <dbReference type="EC" id="2.3.2.26"/>
    </reaction>
</comment>
<dbReference type="InterPro" id="IPR035983">
    <property type="entry name" value="Hect_E3_ubiquitin_ligase"/>
</dbReference>
<dbReference type="PANTHER" id="PTHR11254:SF424">
    <property type="entry name" value="E3 UBIQUITIN-PROTEIN LIGASE UPL5"/>
    <property type="match status" value="1"/>
</dbReference>
<evidence type="ECO:0000259" key="8">
    <source>
        <dbReference type="PROSITE" id="PS50053"/>
    </source>
</evidence>
<dbReference type="PANTHER" id="PTHR11254">
    <property type="entry name" value="HECT DOMAIN UBIQUITIN-PROTEIN LIGASE"/>
    <property type="match status" value="1"/>
</dbReference>
<evidence type="ECO:0000256" key="3">
    <source>
        <dbReference type="ARBA" id="ARBA00012485"/>
    </source>
</evidence>
<dbReference type="Gene3D" id="3.90.1750.10">
    <property type="entry name" value="Hect, E3 ligase catalytic domains"/>
    <property type="match status" value="1"/>
</dbReference>
<dbReference type="Gene3D" id="3.30.2160.10">
    <property type="entry name" value="Hect, E3 ligase catalytic domain"/>
    <property type="match status" value="1"/>
</dbReference>
<dbReference type="PROSITE" id="PS50237">
    <property type="entry name" value="HECT"/>
    <property type="match status" value="1"/>
</dbReference>
<name>A0AB40AQQ8_DIOCR</name>
<dbReference type="AlphaFoldDB" id="A0AB40AQQ8"/>
<dbReference type="InterPro" id="IPR050409">
    <property type="entry name" value="E3_ubiq-protein_ligase"/>
</dbReference>
<dbReference type="RefSeq" id="XP_039116566.1">
    <property type="nucleotide sequence ID" value="XM_039260632.1"/>
</dbReference>
<dbReference type="SMART" id="SM00213">
    <property type="entry name" value="UBQ"/>
    <property type="match status" value="1"/>
</dbReference>
<feature type="region of interest" description="Disordered" evidence="7">
    <location>
        <begin position="1"/>
        <end position="30"/>
    </location>
</feature>
<keyword evidence="4" id="KW-0808">Transferase</keyword>
<feature type="domain" description="HECT" evidence="9">
    <location>
        <begin position="501"/>
        <end position="841"/>
    </location>
</feature>
<reference evidence="11" key="1">
    <citation type="submission" date="2025-08" db="UniProtKB">
        <authorList>
            <consortium name="RefSeq"/>
        </authorList>
    </citation>
    <scope>IDENTIFICATION</scope>
</reference>
<feature type="domain" description="Ubiquitin-like" evidence="8">
    <location>
        <begin position="53"/>
        <end position="129"/>
    </location>
</feature>
<dbReference type="SUPFAM" id="SSF56204">
    <property type="entry name" value="Hect, E3 ligase catalytic domain"/>
    <property type="match status" value="1"/>
</dbReference>
<sequence>MSVSQPAPFAARRRSKRKLQDYEPQESMNPRCVSRSDLSLLRPFSASSSSPVLQFFVRVGSKTLVLHAQADTSIHSVIDQIGVLTQIPVPVLDVRLIHSGRQLELDRTLSSYNIGDDACLHLVARLRSTVHPRAWQLVNDLISAISRLNSIIPLSPIARHHYRSLVSSLVKEFLRCTPPDPDTCWGHLQVFAFSGAPEALVKLLISADDFNRSVADETIRLFLSSEPDHLMKHLHPHCARIVLEFCKLLAWAVGNMNPLYLACRGALGSLLKALESKYFVRIDSSKMVEELLPFLKETSGQVIEELTNMTTGAEQVDVSEFSDFMLVMRRAVRDLIGGKRCVSKEMLNVELPDYEKWLGTLHSIFIDLLEKVDHCLGKVGDLLSQRGPLHVDSKWGRFANLLCILTKLHAFSKIYEGGDELLHALLIARRAPVNELIKHAKKNQKLRWLLRHKDVTDFESRRNLVLMLFPGGKDDYDDLHEMLIDRSHLLAESFEYIGQAEATALHGGLFMEFKNEEATGPGVLREWFCLLCHAIFNPQNVLFLPCPNDRRRFFPNPTSVVDPLHLKYFGFCGRVIALALMHKVQVGILLDRVFFLQLAGKDVTLDDVRDADPYLYMSCKRILEMDAELLDSDILGLTFVREFEELGIRKSVELLPGGKDIAVNSRNRYEYVKRLVQHRFVTSISEPVAYFTQGFGDILSKQSYQKLLFESLDLEDFDRLLGGTDDVINVKDWKAHTEYNGYKARDRQIIWFWKIVEGLPIDQQRVLLFFWTSVKYLPADGFRGLSSKLYIYRTVDSQDRLPTSHTCFYRLCLPPYPSLSIMRDRLHVITQEHVSCSFGFL</sequence>
<keyword evidence="5 6" id="KW-0833">Ubl conjugation pathway</keyword>
<dbReference type="PROSITE" id="PS50053">
    <property type="entry name" value="UBIQUITIN_2"/>
    <property type="match status" value="1"/>
</dbReference>
<evidence type="ECO:0000256" key="5">
    <source>
        <dbReference type="ARBA" id="ARBA00022786"/>
    </source>
</evidence>
<dbReference type="PRINTS" id="PR00348">
    <property type="entry name" value="UBIQUITIN"/>
</dbReference>
<dbReference type="GeneID" id="120252134"/>
<evidence type="ECO:0000256" key="1">
    <source>
        <dbReference type="ARBA" id="ARBA00000885"/>
    </source>
</evidence>
<feature type="active site" description="Glycyl thioester intermediate" evidence="6">
    <location>
        <position position="807"/>
    </location>
</feature>
<dbReference type="InterPro" id="IPR029071">
    <property type="entry name" value="Ubiquitin-like_domsf"/>
</dbReference>
<accession>A0AB40AQQ8</accession>
<comment type="pathway">
    <text evidence="2">Protein modification; protein ubiquitination.</text>
</comment>
<evidence type="ECO:0000313" key="11">
    <source>
        <dbReference type="RefSeq" id="XP_039116566.1"/>
    </source>
</evidence>
<keyword evidence="10" id="KW-1185">Reference proteome</keyword>
<dbReference type="Gene3D" id="3.30.2410.10">
    <property type="entry name" value="Hect, E3 ligase catalytic domain"/>
    <property type="match status" value="1"/>
</dbReference>
<evidence type="ECO:0000256" key="4">
    <source>
        <dbReference type="ARBA" id="ARBA00022679"/>
    </source>
</evidence>
<dbReference type="InterPro" id="IPR000569">
    <property type="entry name" value="HECT_dom"/>
</dbReference>
<dbReference type="InterPro" id="IPR000626">
    <property type="entry name" value="Ubiquitin-like_dom"/>
</dbReference>
<evidence type="ECO:0000313" key="10">
    <source>
        <dbReference type="Proteomes" id="UP001515500"/>
    </source>
</evidence>
<dbReference type="SMART" id="SM00119">
    <property type="entry name" value="HECTc"/>
    <property type="match status" value="1"/>
</dbReference>
<dbReference type="CDD" id="cd00078">
    <property type="entry name" value="HECTc"/>
    <property type="match status" value="1"/>
</dbReference>
<dbReference type="Pfam" id="PF00240">
    <property type="entry name" value="ubiquitin"/>
    <property type="match status" value="1"/>
</dbReference>
<proteinExistence type="predicted"/>
<evidence type="ECO:0000259" key="9">
    <source>
        <dbReference type="PROSITE" id="PS50237"/>
    </source>
</evidence>
<gene>
    <name evidence="11" type="primary">LOC120252134</name>
</gene>
<dbReference type="Proteomes" id="UP001515500">
    <property type="component" value="Chromosome 3"/>
</dbReference>
<organism evidence="10 11">
    <name type="scientific">Dioscorea cayennensis subsp. rotundata</name>
    <name type="common">White Guinea yam</name>
    <name type="synonym">Dioscorea rotundata</name>
    <dbReference type="NCBI Taxonomy" id="55577"/>
    <lineage>
        <taxon>Eukaryota</taxon>
        <taxon>Viridiplantae</taxon>
        <taxon>Streptophyta</taxon>
        <taxon>Embryophyta</taxon>
        <taxon>Tracheophyta</taxon>
        <taxon>Spermatophyta</taxon>
        <taxon>Magnoliopsida</taxon>
        <taxon>Liliopsida</taxon>
        <taxon>Dioscoreales</taxon>
        <taxon>Dioscoreaceae</taxon>
        <taxon>Dioscorea</taxon>
    </lineage>
</organism>
<dbReference type="GO" id="GO:0006511">
    <property type="term" value="P:ubiquitin-dependent protein catabolic process"/>
    <property type="evidence" value="ECO:0007669"/>
    <property type="project" value="TreeGrafter"/>
</dbReference>
<evidence type="ECO:0000256" key="6">
    <source>
        <dbReference type="PROSITE-ProRule" id="PRU00104"/>
    </source>
</evidence>
<dbReference type="EC" id="2.3.2.26" evidence="3"/>
<evidence type="ECO:0000256" key="2">
    <source>
        <dbReference type="ARBA" id="ARBA00004906"/>
    </source>
</evidence>
<protein>
    <recommendedName>
        <fullName evidence="3">HECT-type E3 ubiquitin transferase</fullName>
        <ecNumber evidence="3">2.3.2.26</ecNumber>
    </recommendedName>
</protein>
<dbReference type="Gene3D" id="3.10.20.90">
    <property type="entry name" value="Phosphatidylinositol 3-kinase Catalytic Subunit, Chain A, domain 1"/>
    <property type="match status" value="1"/>
</dbReference>
<dbReference type="FunFam" id="3.30.2410.10:FF:000020">
    <property type="entry name" value="E3 ubiquitin-protein ligase UPL5"/>
    <property type="match status" value="1"/>
</dbReference>
<evidence type="ECO:0000256" key="7">
    <source>
        <dbReference type="SAM" id="MobiDB-lite"/>
    </source>
</evidence>
<dbReference type="Pfam" id="PF00632">
    <property type="entry name" value="HECT"/>
    <property type="match status" value="1"/>
</dbReference>
<dbReference type="SUPFAM" id="SSF54236">
    <property type="entry name" value="Ubiquitin-like"/>
    <property type="match status" value="1"/>
</dbReference>
<dbReference type="GO" id="GO:0005737">
    <property type="term" value="C:cytoplasm"/>
    <property type="evidence" value="ECO:0007669"/>
    <property type="project" value="TreeGrafter"/>
</dbReference>
<dbReference type="GO" id="GO:0061630">
    <property type="term" value="F:ubiquitin protein ligase activity"/>
    <property type="evidence" value="ECO:0007669"/>
    <property type="project" value="UniProtKB-EC"/>
</dbReference>
<dbReference type="GO" id="GO:0000209">
    <property type="term" value="P:protein polyubiquitination"/>
    <property type="evidence" value="ECO:0007669"/>
    <property type="project" value="TreeGrafter"/>
</dbReference>